<proteinExistence type="predicted"/>
<protein>
    <submittedName>
        <fullName evidence="1">Uncharacterized protein</fullName>
    </submittedName>
</protein>
<dbReference type="Proteomes" id="UP000038055">
    <property type="component" value="Unassembled WGS sequence"/>
</dbReference>
<gene>
    <name evidence="1" type="ORF">CCYN2B_240032</name>
</gene>
<evidence type="ECO:0000313" key="1">
    <source>
        <dbReference type="EMBL" id="CEN34956.1"/>
    </source>
</evidence>
<accession>A0A0B7H5P7</accession>
<keyword evidence="2" id="KW-1185">Reference proteome</keyword>
<name>A0A0B7H5P7_9FLAO</name>
<reference evidence="2" key="1">
    <citation type="submission" date="2015-01" db="EMBL/GenBank/DDBJ databases">
        <authorList>
            <person name="MANFREDI Pablo"/>
        </authorList>
    </citation>
    <scope>NUCLEOTIDE SEQUENCE [LARGE SCALE GENOMIC DNA]</scope>
    <source>
        <strain evidence="2">Ccyn2B</strain>
    </source>
</reference>
<organism evidence="1 2">
    <name type="scientific">Capnocytophaga cynodegmi</name>
    <dbReference type="NCBI Taxonomy" id="28189"/>
    <lineage>
        <taxon>Bacteria</taxon>
        <taxon>Pseudomonadati</taxon>
        <taxon>Bacteroidota</taxon>
        <taxon>Flavobacteriia</taxon>
        <taxon>Flavobacteriales</taxon>
        <taxon>Flavobacteriaceae</taxon>
        <taxon>Capnocytophaga</taxon>
    </lineage>
</organism>
<dbReference type="AlphaFoldDB" id="A0A0B7H5P7"/>
<evidence type="ECO:0000313" key="2">
    <source>
        <dbReference type="Proteomes" id="UP000038055"/>
    </source>
</evidence>
<dbReference type="EMBL" id="CDOD01000017">
    <property type="protein sequence ID" value="CEN34956.1"/>
    <property type="molecule type" value="Genomic_DNA"/>
</dbReference>
<sequence>MSKDLLIQLNLDTIKKYIEVLYLCCANYDRKYVFSDEIREMYHRKYGEYPQLIEVRSAIHILYSLFKEQMPNSVLEDNIGRSVTYVSDMKSNDFDAFYNNYEKSINKNIEYYNNYEDLADRLDKIENIIFSNKN</sequence>